<dbReference type="Gene3D" id="3.50.30.80">
    <property type="entry name" value="IlvD/EDD C-terminal domain-like"/>
    <property type="match status" value="1"/>
</dbReference>
<name>A0ABX1E0Q2_9PROT</name>
<dbReference type="InterPro" id="IPR042096">
    <property type="entry name" value="Dihydro-acid_dehy_C"/>
</dbReference>
<sequence length="582" mass="62904">MSAGGTGATRKRPEELRSHRWFGVDDLRAFGHRSRMLQMGFSESDFRGKPVIGIINTWSELSPCHFHFRTRAEEVKRGVWQAGGFPVELPAHPVTEQYMKPTSMLYRNMLAMETEELARSQPCDGLVLLGGCDKTPPGLVMGALSAGLPFIFVPAGPMNSGNWRGKSLGSGSDAWKYHAELRAGTITPAQWKDMEGGMARSFGTCMTAGTAATMMLAVEAMGLTLPGASSIPAADSAHPRMATESGKRIVDMVWDDETPGKLLSQGSIDNAVAATMAFGGSTNAIIHIIAMARRAGLELDLERFDAISRRVPLIANLRPNGDTWLMADFFFAGGSRAFLNRLGPHLDLTAKTVSGATLGEDIADADVFNEEIIRPLDRPLQAEGGLAVLKGSLAPRGAVIKTSAADPRLLTHTGPAVVFENYADLKKRLDDPDLEVTADSVLVMKSGGPQGGPGMPEWGMMPIPQKLLKQGVRDMVRLSDSRMSGTSYGTCVLHVAPESHVGGPLALVRDGDLIRLDVPGRRLDLLVEEAEMARRRAAWQKPAPRYARGWTAMYLEQVTQADEGCDLRFLEAGAPTPEPDIY</sequence>
<evidence type="ECO:0000256" key="5">
    <source>
        <dbReference type="ARBA" id="ARBA00023239"/>
    </source>
</evidence>
<dbReference type="NCBIfam" id="NF009559">
    <property type="entry name" value="PRK13016.1"/>
    <property type="match status" value="1"/>
</dbReference>
<dbReference type="InterPro" id="IPR000581">
    <property type="entry name" value="ILV_EDD_N"/>
</dbReference>
<comment type="similarity">
    <text evidence="1">Belongs to the IlvD/Edd family.</text>
</comment>
<organism evidence="8 9">
    <name type="scientific">Falsiroseomonas selenitidurans</name>
    <dbReference type="NCBI Taxonomy" id="2716335"/>
    <lineage>
        <taxon>Bacteria</taxon>
        <taxon>Pseudomonadati</taxon>
        <taxon>Pseudomonadota</taxon>
        <taxon>Alphaproteobacteria</taxon>
        <taxon>Acetobacterales</taxon>
        <taxon>Roseomonadaceae</taxon>
        <taxon>Falsiroseomonas</taxon>
    </lineage>
</organism>
<dbReference type="PROSITE" id="PS00886">
    <property type="entry name" value="ILVD_EDD_1"/>
    <property type="match status" value="1"/>
</dbReference>
<evidence type="ECO:0000313" key="8">
    <source>
        <dbReference type="EMBL" id="NKC29337.1"/>
    </source>
</evidence>
<dbReference type="InterPro" id="IPR037237">
    <property type="entry name" value="IlvD/EDD_N"/>
</dbReference>
<keyword evidence="5 8" id="KW-0456">Lyase</keyword>
<protein>
    <submittedName>
        <fullName evidence="8">Dihydroxy-acid dehydratase</fullName>
        <ecNumber evidence="8">4.2.1.9</ecNumber>
    </submittedName>
</protein>
<dbReference type="EMBL" id="JAAVNE010000001">
    <property type="protein sequence ID" value="NKC29337.1"/>
    <property type="molecule type" value="Genomic_DNA"/>
</dbReference>
<evidence type="ECO:0000256" key="4">
    <source>
        <dbReference type="ARBA" id="ARBA00023014"/>
    </source>
</evidence>
<comment type="caution">
    <text evidence="8">The sequence shown here is derived from an EMBL/GenBank/DDBJ whole genome shotgun (WGS) entry which is preliminary data.</text>
</comment>
<dbReference type="NCBIfam" id="NF004784">
    <property type="entry name" value="PRK06131.1"/>
    <property type="match status" value="1"/>
</dbReference>
<proteinExistence type="inferred from homology"/>
<gene>
    <name evidence="8" type="ORF">HEQ75_00570</name>
</gene>
<keyword evidence="3" id="KW-0408">Iron</keyword>
<feature type="domain" description="Dihydroxy-acid/6-phosphogluconate dehydratase C-terminal" evidence="7">
    <location>
        <begin position="371"/>
        <end position="565"/>
    </location>
</feature>
<evidence type="ECO:0000259" key="7">
    <source>
        <dbReference type="Pfam" id="PF24877"/>
    </source>
</evidence>
<dbReference type="PANTHER" id="PTHR43183:SF2">
    <property type="entry name" value="DIHYDROXY-ACID DEHYDRATASE"/>
    <property type="match status" value="1"/>
</dbReference>
<dbReference type="Pfam" id="PF00920">
    <property type="entry name" value="ILVD_EDD_N"/>
    <property type="match status" value="1"/>
</dbReference>
<keyword evidence="9" id="KW-1185">Reference proteome</keyword>
<evidence type="ECO:0000256" key="1">
    <source>
        <dbReference type="ARBA" id="ARBA00006486"/>
    </source>
</evidence>
<feature type="domain" description="Dihydroxy-acid/6-phosphogluconate dehydratase N-terminal" evidence="6">
    <location>
        <begin position="49"/>
        <end position="360"/>
    </location>
</feature>
<evidence type="ECO:0000313" key="9">
    <source>
        <dbReference type="Proteomes" id="UP000787635"/>
    </source>
</evidence>
<dbReference type="NCBIfam" id="NF009560">
    <property type="entry name" value="PRK13017.1"/>
    <property type="match status" value="1"/>
</dbReference>
<dbReference type="SUPFAM" id="SSF143975">
    <property type="entry name" value="IlvD/EDD N-terminal domain-like"/>
    <property type="match status" value="1"/>
</dbReference>
<dbReference type="SUPFAM" id="SSF52016">
    <property type="entry name" value="LeuD/IlvD-like"/>
    <property type="match status" value="1"/>
</dbReference>
<dbReference type="RefSeq" id="WP_168026960.1">
    <property type="nucleotide sequence ID" value="NZ_JAAVNE010000001.1"/>
</dbReference>
<keyword evidence="2" id="KW-0479">Metal-binding</keyword>
<dbReference type="InterPro" id="IPR052352">
    <property type="entry name" value="Sugar_Degrad_Dehydratases"/>
</dbReference>
<evidence type="ECO:0000256" key="3">
    <source>
        <dbReference type="ARBA" id="ARBA00023004"/>
    </source>
</evidence>
<accession>A0ABX1E0Q2</accession>
<dbReference type="Proteomes" id="UP000787635">
    <property type="component" value="Unassembled WGS sequence"/>
</dbReference>
<evidence type="ECO:0000256" key="2">
    <source>
        <dbReference type="ARBA" id="ARBA00022723"/>
    </source>
</evidence>
<dbReference type="InterPro" id="IPR020558">
    <property type="entry name" value="DiOHA_6PGluconate_deHydtase_CS"/>
</dbReference>
<dbReference type="Pfam" id="PF24877">
    <property type="entry name" value="ILV_EDD_C"/>
    <property type="match status" value="1"/>
</dbReference>
<reference evidence="8 9" key="1">
    <citation type="submission" date="2020-03" db="EMBL/GenBank/DDBJ databases">
        <title>Roseomonas selenitidurans sp. nov. isolated from urban soil.</title>
        <authorList>
            <person name="Liu H."/>
        </authorList>
    </citation>
    <scope>NUCLEOTIDE SEQUENCE [LARGE SCALE GENOMIC DNA]</scope>
    <source>
        <strain evidence="8 9">BU-1</strain>
    </source>
</reference>
<dbReference type="GO" id="GO:0004160">
    <property type="term" value="F:dihydroxy-acid dehydratase activity"/>
    <property type="evidence" value="ECO:0007669"/>
    <property type="project" value="UniProtKB-EC"/>
</dbReference>
<dbReference type="InterPro" id="IPR056740">
    <property type="entry name" value="ILV_EDD_C"/>
</dbReference>
<keyword evidence="4" id="KW-0411">Iron-sulfur</keyword>
<dbReference type="PANTHER" id="PTHR43183">
    <property type="entry name" value="HYPOTHETICAL DIHYDROXYACID DEHYDRATASE (EUROFUNG)-RELATED"/>
    <property type="match status" value="1"/>
</dbReference>
<evidence type="ECO:0000259" key="6">
    <source>
        <dbReference type="Pfam" id="PF00920"/>
    </source>
</evidence>
<dbReference type="EC" id="4.2.1.9" evidence="8"/>